<comment type="similarity">
    <text evidence="1">Belongs to the metallo-dependent hydrolases superfamily. Peptidase M19 family.</text>
</comment>
<organism evidence="3 4">
    <name type="scientific">Papilio xuthus</name>
    <name type="common">Asian swallowtail butterfly</name>
    <dbReference type="NCBI Taxonomy" id="66420"/>
    <lineage>
        <taxon>Eukaryota</taxon>
        <taxon>Metazoa</taxon>
        <taxon>Ecdysozoa</taxon>
        <taxon>Arthropoda</taxon>
        <taxon>Hexapoda</taxon>
        <taxon>Insecta</taxon>
        <taxon>Pterygota</taxon>
        <taxon>Neoptera</taxon>
        <taxon>Endopterygota</taxon>
        <taxon>Lepidoptera</taxon>
        <taxon>Glossata</taxon>
        <taxon>Ditrysia</taxon>
        <taxon>Papilionoidea</taxon>
        <taxon>Papilionidae</taxon>
        <taxon>Papilioninae</taxon>
        <taxon>Papilio</taxon>
    </lineage>
</organism>
<accession>A0A194PLE1</accession>
<dbReference type="EMBL" id="KQ459601">
    <property type="protein sequence ID" value="KPI93813.1"/>
    <property type="molecule type" value="Genomic_DNA"/>
</dbReference>
<sequence length="899" mass="100244">MIQVDNLKRSSPSPSRCSVRSDSRVFRQPRVIQVNRDAATMMDDEANAVEGPSSSEDTGPTPNWDCRLGHHGTQFRSRTFSDGFIRNTSLELLLGVECEACLALAAQRQCFNKQMSEHEFDLVCNCNVQQNNYLNCRRDVVKQRGHTLNIYDLERIKRDTGRSHLASGSHRSLDRKHSKARTIGVSNYISKQLIAYDQTNTLMQKLKRKLSNLKKIGGEAITKKHQNAVQLAEITSASSSSLKKLSMLSLVEKSQRKSNSQSGTFSSSSMQSKDDLKNFTTYANFSSNVDQCFDRLRDYNDTAETSSGGHKVLKLKKFDLNNDMILKQSPVREVKKFSTLDNRSRCRSIRRQMSYNDFASERFRDRIAADSWSRDDNVFDSRSASNDIIINDDGQSFVSIDRSCRNVPRPVQAQCTCDSRRDNRIPSIFYDTHGKKRTAPAPDVTERGQNGRSAACVACKAGHWLPTGTTSTTSHSSTTTANSSRFSVWHRRWCCMAILVLVAGTACVAGPLALRTAPGAPLHERLRLAERLLHDTPLIDGHNDLPWNIRKFLHNRIKDFRFDEDLRTIAPWATSSWSHTDLPRLKQGRIAAQFWAAYVPCDAQHRDAVQLTFEQIDLIQRLTDKYHPQLTLCTSADDIIAAHTNHRLCSLVGVEGGHAIGGSLGVLRTLYQVGVRYLTLTSTCDTPWAECASADRTDLTQRGGLTPFGKVIVKEMNRLGMLVDLSHVSERTMRDALAVSRAPVLFSHSSARALCNVTRNVPDSVLRLLANNKGLIMVNFYTSFLTCSESATVQDAIAHINHIRSIAGVDSVGLGAGYDGINYTPQGLEDVSSYPMLFAELMEDGWSIEELRKLAGLNLLRVLTAAERVARDLAADHVAPYEDAAPRVADPHNCSSQDL</sequence>
<dbReference type="GO" id="GO:0006508">
    <property type="term" value="P:proteolysis"/>
    <property type="evidence" value="ECO:0007669"/>
    <property type="project" value="UniProtKB-KW"/>
</dbReference>
<keyword evidence="1" id="KW-0378">Hydrolase</keyword>
<evidence type="ECO:0000256" key="2">
    <source>
        <dbReference type="SAM" id="MobiDB-lite"/>
    </source>
</evidence>
<feature type="compositionally biased region" description="Low complexity" evidence="2">
    <location>
        <begin position="253"/>
        <end position="271"/>
    </location>
</feature>
<dbReference type="EC" id="3.4.13.19" evidence="1"/>
<dbReference type="InterPro" id="IPR032466">
    <property type="entry name" value="Metal_Hydrolase"/>
</dbReference>
<dbReference type="PROSITE" id="PS51365">
    <property type="entry name" value="RENAL_DIPEPTIDASE_2"/>
    <property type="match status" value="1"/>
</dbReference>
<name>A0A194PLE1_PAPXU</name>
<dbReference type="STRING" id="66420.A0A194PLE1"/>
<dbReference type="SUPFAM" id="SSF51556">
    <property type="entry name" value="Metallo-dependent hydrolases"/>
    <property type="match status" value="1"/>
</dbReference>
<evidence type="ECO:0000313" key="4">
    <source>
        <dbReference type="Proteomes" id="UP000053268"/>
    </source>
</evidence>
<dbReference type="AlphaFoldDB" id="A0A194PLE1"/>
<protein>
    <recommendedName>
        <fullName evidence="1">Dipeptidase</fullName>
        <ecNumber evidence="1">3.4.13.19</ecNumber>
    </recommendedName>
</protein>
<keyword evidence="1" id="KW-0645">Protease</keyword>
<dbReference type="GO" id="GO:0098552">
    <property type="term" value="C:side of membrane"/>
    <property type="evidence" value="ECO:0007669"/>
    <property type="project" value="UniProtKB-KW"/>
</dbReference>
<keyword evidence="4" id="KW-1185">Reference proteome</keyword>
<dbReference type="PROSITE" id="PS00869">
    <property type="entry name" value="RENAL_DIPEPTIDASE_1"/>
    <property type="match status" value="1"/>
</dbReference>
<dbReference type="CDD" id="cd01301">
    <property type="entry name" value="rDP_like"/>
    <property type="match status" value="1"/>
</dbReference>
<dbReference type="Pfam" id="PF01244">
    <property type="entry name" value="Peptidase_M19"/>
    <property type="match status" value="1"/>
</dbReference>
<dbReference type="GO" id="GO:0046872">
    <property type="term" value="F:metal ion binding"/>
    <property type="evidence" value="ECO:0007669"/>
    <property type="project" value="UniProtKB-UniRule"/>
</dbReference>
<keyword evidence="1" id="KW-0224">Dipeptidase</keyword>
<evidence type="ECO:0000313" key="3">
    <source>
        <dbReference type="EMBL" id="KPI93813.1"/>
    </source>
</evidence>
<dbReference type="Gene3D" id="3.20.20.140">
    <property type="entry name" value="Metal-dependent hydrolases"/>
    <property type="match status" value="1"/>
</dbReference>
<keyword evidence="1" id="KW-0472">Membrane</keyword>
<keyword evidence="1" id="KW-0482">Metalloprotease</keyword>
<feature type="region of interest" description="Disordered" evidence="2">
    <location>
        <begin position="1"/>
        <end position="23"/>
    </location>
</feature>
<dbReference type="Proteomes" id="UP000053268">
    <property type="component" value="Unassembled WGS sequence"/>
</dbReference>
<keyword evidence="1" id="KW-1015">Disulfide bond</keyword>
<dbReference type="InterPro" id="IPR000180">
    <property type="entry name" value="Dipep_AS"/>
</dbReference>
<dbReference type="GO" id="GO:0070573">
    <property type="term" value="F:metallodipeptidase activity"/>
    <property type="evidence" value="ECO:0007669"/>
    <property type="project" value="InterPro"/>
</dbReference>
<keyword evidence="1" id="KW-0862">Zinc</keyword>
<proteinExistence type="inferred from homology"/>
<keyword evidence="1" id="KW-0336">GPI-anchor</keyword>
<comment type="subcellular location">
    <subcellularLocation>
        <location evidence="1">Membrane</location>
        <topology evidence="1">Lipid-anchor</topology>
        <topology evidence="1">GPI-anchor</topology>
    </subcellularLocation>
</comment>
<comment type="catalytic activity">
    <reaction evidence="1">
        <text>an L-aminoacyl-L-amino acid + H2O = 2 an L-alpha-amino acid</text>
        <dbReference type="Rhea" id="RHEA:48940"/>
        <dbReference type="ChEBI" id="CHEBI:15377"/>
        <dbReference type="ChEBI" id="CHEBI:59869"/>
        <dbReference type="ChEBI" id="CHEBI:77460"/>
        <dbReference type="EC" id="3.4.13.19"/>
    </reaction>
</comment>
<evidence type="ECO:0000256" key="1">
    <source>
        <dbReference type="RuleBase" id="RU341113"/>
    </source>
</evidence>
<comment type="cofactor">
    <cofactor evidence="1">
        <name>Zn(2+)</name>
        <dbReference type="ChEBI" id="CHEBI:29105"/>
    </cofactor>
</comment>
<keyword evidence="1" id="KW-0479">Metal-binding</keyword>
<feature type="compositionally biased region" description="Low complexity" evidence="2">
    <location>
        <begin position="9"/>
        <end position="18"/>
    </location>
</feature>
<dbReference type="PANTHER" id="PTHR10443:SF47">
    <property type="entry name" value="DIPEPTIDASE"/>
    <property type="match status" value="1"/>
</dbReference>
<dbReference type="PANTHER" id="PTHR10443">
    <property type="entry name" value="MICROSOMAL DIPEPTIDASE"/>
    <property type="match status" value="1"/>
</dbReference>
<reference evidence="3 4" key="1">
    <citation type="journal article" date="2015" name="Nat. Commun.">
        <title>Outbred genome sequencing and CRISPR/Cas9 gene editing in butterflies.</title>
        <authorList>
            <person name="Li X."/>
            <person name="Fan D."/>
            <person name="Zhang W."/>
            <person name="Liu G."/>
            <person name="Zhang L."/>
            <person name="Zhao L."/>
            <person name="Fang X."/>
            <person name="Chen L."/>
            <person name="Dong Y."/>
            <person name="Chen Y."/>
            <person name="Ding Y."/>
            <person name="Zhao R."/>
            <person name="Feng M."/>
            <person name="Zhu Y."/>
            <person name="Feng Y."/>
            <person name="Jiang X."/>
            <person name="Zhu D."/>
            <person name="Xiang H."/>
            <person name="Feng X."/>
            <person name="Li S."/>
            <person name="Wang J."/>
            <person name="Zhang G."/>
            <person name="Kronforst M.R."/>
            <person name="Wang W."/>
        </authorList>
    </citation>
    <scope>NUCLEOTIDE SEQUENCE [LARGE SCALE GENOMIC DNA]</scope>
    <source>
        <strain evidence="3">Ya'a_city_454_Px</strain>
        <tissue evidence="3">Whole body</tissue>
    </source>
</reference>
<comment type="subunit">
    <text evidence="1">Homodimer; disulfide-linked.</text>
</comment>
<keyword evidence="1" id="KW-0325">Glycoprotein</keyword>
<gene>
    <name evidence="3" type="ORF">RR46_12978</name>
</gene>
<feature type="region of interest" description="Disordered" evidence="2">
    <location>
        <begin position="253"/>
        <end position="272"/>
    </location>
</feature>
<keyword evidence="1" id="KW-0449">Lipoprotein</keyword>
<dbReference type="InterPro" id="IPR008257">
    <property type="entry name" value="Pept_M19"/>
</dbReference>